<feature type="region of interest" description="Disordered" evidence="1">
    <location>
        <begin position="1"/>
        <end position="61"/>
    </location>
</feature>
<dbReference type="PANTHER" id="PTHR35871:SF1">
    <property type="entry name" value="CXC1-LIKE CYSTEINE CLUSTER ASSOCIATED WITH KDZ TRANSPOSASES DOMAIN-CONTAINING PROTEIN"/>
    <property type="match status" value="1"/>
</dbReference>
<gene>
    <name evidence="2" type="ORF">MCHLO_01616</name>
</gene>
<keyword evidence="3" id="KW-1185">Reference proteome</keyword>
<dbReference type="Proteomes" id="UP000815677">
    <property type="component" value="Unassembled WGS sequence"/>
</dbReference>
<proteinExistence type="predicted"/>
<evidence type="ECO:0000256" key="1">
    <source>
        <dbReference type="SAM" id="MobiDB-lite"/>
    </source>
</evidence>
<dbReference type="PANTHER" id="PTHR35871">
    <property type="entry name" value="EXPRESSED PROTEIN"/>
    <property type="match status" value="1"/>
</dbReference>
<evidence type="ECO:0000313" key="3">
    <source>
        <dbReference type="Proteomes" id="UP000815677"/>
    </source>
</evidence>
<organism evidence="2 3">
    <name type="scientific">Mycena chlorophos</name>
    <name type="common">Agaric fungus</name>
    <name type="synonym">Agaricus chlorophos</name>
    <dbReference type="NCBI Taxonomy" id="658473"/>
    <lineage>
        <taxon>Eukaryota</taxon>
        <taxon>Fungi</taxon>
        <taxon>Dikarya</taxon>
        <taxon>Basidiomycota</taxon>
        <taxon>Agaricomycotina</taxon>
        <taxon>Agaricomycetes</taxon>
        <taxon>Agaricomycetidae</taxon>
        <taxon>Agaricales</taxon>
        <taxon>Marasmiineae</taxon>
        <taxon>Mycenaceae</taxon>
        <taxon>Mycena</taxon>
    </lineage>
</organism>
<reference evidence="2" key="1">
    <citation type="submission" date="2014-09" db="EMBL/GenBank/DDBJ databases">
        <title>Genome sequence of the luminous mushroom Mycena chlorophos for searching fungal bioluminescence genes.</title>
        <authorList>
            <person name="Tanaka Y."/>
            <person name="Kasuga D."/>
            <person name="Oba Y."/>
            <person name="Hase S."/>
            <person name="Sato K."/>
            <person name="Oba Y."/>
            <person name="Sakakibara Y."/>
        </authorList>
    </citation>
    <scope>NUCLEOTIDE SEQUENCE</scope>
</reference>
<dbReference type="EMBL" id="DF839522">
    <property type="protein sequence ID" value="GAT43958.1"/>
    <property type="molecule type" value="Genomic_DNA"/>
</dbReference>
<accession>A0ABQ0KYI5</accession>
<name>A0ABQ0KYI5_MYCCL</name>
<dbReference type="Gene3D" id="3.30.420.10">
    <property type="entry name" value="Ribonuclease H-like superfamily/Ribonuclease H"/>
    <property type="match status" value="1"/>
</dbReference>
<dbReference type="InterPro" id="IPR036397">
    <property type="entry name" value="RNaseH_sf"/>
</dbReference>
<feature type="compositionally biased region" description="Polar residues" evidence="1">
    <location>
        <begin position="1"/>
        <end position="11"/>
    </location>
</feature>
<evidence type="ECO:0000313" key="2">
    <source>
        <dbReference type="EMBL" id="GAT43958.1"/>
    </source>
</evidence>
<protein>
    <recommendedName>
        <fullName evidence="4">Tc1-like transposase DDE domain-containing protein</fullName>
    </recommendedName>
</protein>
<sequence>MPAISNRSKAATSRIHSRQTTQDAVDRTRDPDYEPEPTPSFISAEHEKKKRSLNADQVRGSSVAHIRDFKAEKPLLQVLIEKRGHICLFLPKFHCELNPIEMVWAELKRYFRDHADGTFPKAKKLVPKGLDRISIDTIRRFFRHCNRYRSAYQLGLNP</sequence>
<evidence type="ECO:0008006" key="4">
    <source>
        <dbReference type="Google" id="ProtNLM"/>
    </source>
</evidence>